<keyword evidence="1" id="KW-0175">Coiled coil</keyword>
<gene>
    <name evidence="3" type="ORF">Asppvi_010107</name>
</gene>
<comment type="caution">
    <text evidence="3">The sequence shown here is derived from an EMBL/GenBank/DDBJ whole genome shotgun (WGS) entry which is preliminary data.</text>
</comment>
<reference evidence="3 4" key="1">
    <citation type="submission" date="2018-10" db="EMBL/GenBank/DDBJ databases">
        <title>Pan-genome distribution and transcriptional activeness of fungal secondary metabolism genes in Aspergillus section Fumigati.</title>
        <authorList>
            <person name="Takahashi H."/>
            <person name="Umemura M."/>
            <person name="Ninomiya A."/>
            <person name="Kusuya Y."/>
            <person name="Urayama S."/>
            <person name="Shimizu M."/>
            <person name="Watanabe A."/>
            <person name="Kamei K."/>
            <person name="Yaguchi T."/>
            <person name="Hagiwara D."/>
        </authorList>
    </citation>
    <scope>NUCLEOTIDE SEQUENCE [LARGE SCALE GENOMIC DNA]</scope>
    <source>
        <strain evidence="3 4">IFM 55266</strain>
    </source>
</reference>
<proteinExistence type="predicted"/>
<feature type="coiled-coil region" evidence="1">
    <location>
        <begin position="48"/>
        <end position="82"/>
    </location>
</feature>
<feature type="region of interest" description="Disordered" evidence="2">
    <location>
        <begin position="82"/>
        <end position="115"/>
    </location>
</feature>
<dbReference type="RefSeq" id="XP_043161888.1">
    <property type="nucleotide sequence ID" value="XM_043305953.1"/>
</dbReference>
<name>A0A9P3BH10_9EURO</name>
<evidence type="ECO:0000256" key="1">
    <source>
        <dbReference type="SAM" id="Coils"/>
    </source>
</evidence>
<dbReference type="GeneID" id="67008717"/>
<evidence type="ECO:0000313" key="3">
    <source>
        <dbReference type="EMBL" id="GIJ91142.1"/>
    </source>
</evidence>
<accession>A0A9P3BH10</accession>
<dbReference type="Proteomes" id="UP001043456">
    <property type="component" value="Unassembled WGS sequence"/>
</dbReference>
<dbReference type="EMBL" id="BHVY01000007">
    <property type="protein sequence ID" value="GIJ91142.1"/>
    <property type="molecule type" value="Genomic_DNA"/>
</dbReference>
<organism evidence="3 4">
    <name type="scientific">Aspergillus pseudoviridinutans</name>
    <dbReference type="NCBI Taxonomy" id="1517512"/>
    <lineage>
        <taxon>Eukaryota</taxon>
        <taxon>Fungi</taxon>
        <taxon>Dikarya</taxon>
        <taxon>Ascomycota</taxon>
        <taxon>Pezizomycotina</taxon>
        <taxon>Eurotiomycetes</taxon>
        <taxon>Eurotiomycetidae</taxon>
        <taxon>Eurotiales</taxon>
        <taxon>Aspergillaceae</taxon>
        <taxon>Aspergillus</taxon>
        <taxon>Aspergillus subgen. Fumigati</taxon>
    </lineage>
</organism>
<keyword evidence="4" id="KW-1185">Reference proteome</keyword>
<protein>
    <submittedName>
        <fullName evidence="3">Uncharacterized protein</fullName>
    </submittedName>
</protein>
<dbReference type="AlphaFoldDB" id="A0A9P3BH10"/>
<sequence length="160" mass="17756">MTTTFAEVDKGISDARAKLYDSQKRFVDQLQAAQATLDSAHVAQRQRREKLTEAKNDAAAQRAKLQATIDAATAGYNAAENKLEEPTTQLPPPSIEHTTGDIGRGRVRRDTERDQKGCAGCQGLDLYKVTLSEMDPRKMDRSKFDYSTIPWGKLVPETVD</sequence>
<evidence type="ECO:0000313" key="4">
    <source>
        <dbReference type="Proteomes" id="UP001043456"/>
    </source>
</evidence>
<evidence type="ECO:0000256" key="2">
    <source>
        <dbReference type="SAM" id="MobiDB-lite"/>
    </source>
</evidence>